<dbReference type="RefSeq" id="WP_003629512.1">
    <property type="nucleotide sequence ID" value="NZ_LYUD01000102.1"/>
</dbReference>
<reference evidence="2 3" key="1">
    <citation type="submission" date="2016-05" db="EMBL/GenBank/DDBJ databases">
        <title>Genome sequencing of Acetobacter pasteurianus strain SRCM100623.</title>
        <authorList>
            <person name="Song Y.R."/>
        </authorList>
    </citation>
    <scope>NUCLEOTIDE SEQUENCE [LARGE SCALE GENOMIC DNA]</scope>
    <source>
        <strain evidence="2 3">SRCM100623</strain>
    </source>
</reference>
<evidence type="ECO:0000313" key="3">
    <source>
        <dbReference type="Proteomes" id="UP000093796"/>
    </source>
</evidence>
<evidence type="ECO:0000313" key="2">
    <source>
        <dbReference type="EMBL" id="OAZ72227.1"/>
    </source>
</evidence>
<dbReference type="OrthoDB" id="7261578at2"/>
<feature type="compositionally biased region" description="Basic and acidic residues" evidence="1">
    <location>
        <begin position="66"/>
        <end position="76"/>
    </location>
</feature>
<accession>A0A1A0DC78</accession>
<organism evidence="2 3">
    <name type="scientific">Acetobacter pasteurianus</name>
    <name type="common">Acetobacter turbidans</name>
    <dbReference type="NCBI Taxonomy" id="438"/>
    <lineage>
        <taxon>Bacteria</taxon>
        <taxon>Pseudomonadati</taxon>
        <taxon>Pseudomonadota</taxon>
        <taxon>Alphaproteobacteria</taxon>
        <taxon>Acetobacterales</taxon>
        <taxon>Acetobacteraceae</taxon>
        <taxon>Acetobacter</taxon>
    </lineage>
</organism>
<dbReference type="Proteomes" id="UP000093796">
    <property type="component" value="Unassembled WGS sequence"/>
</dbReference>
<gene>
    <name evidence="2" type="ORF">SRCM100623_01859</name>
</gene>
<sequence>MSAFTRLWQRAPVWRVALFTAGACSVFSVMFPAPWLTSRLPAYAKLTSKISHMLPSGASSTDSSEDALRPDEDRRTVSAPPMDAQFEGTLSFAGRQLPLPAGKWHPLLNYQDDVAHGEILTSLYVRSEQGIVTGLLVAQATTQSLPITDTQLVQDECHSNFNFMSEALPQDGTHTECWMTSPIRVVNNVFLTSNPALQALLGSPMFIPPAVQRLTGMGFDLPPVLVDAGWNRIEKSKSGPGVDFMSVHMLTSPAEAGSKTVPGAPENWSRAGMSDSSAVSDFVHRTNAWLRGWGPYLRQGFDSKLPDTALPTTVSADPAFHG</sequence>
<dbReference type="EMBL" id="LYUD01000102">
    <property type="protein sequence ID" value="OAZ72227.1"/>
    <property type="molecule type" value="Genomic_DNA"/>
</dbReference>
<dbReference type="AlphaFoldDB" id="A0A1A0DC78"/>
<dbReference type="PATRIC" id="fig|438.15.peg.2065"/>
<name>A0A1A0DC78_ACEPA</name>
<proteinExistence type="predicted"/>
<evidence type="ECO:0000256" key="1">
    <source>
        <dbReference type="SAM" id="MobiDB-lite"/>
    </source>
</evidence>
<comment type="caution">
    <text evidence="2">The sequence shown here is derived from an EMBL/GenBank/DDBJ whole genome shotgun (WGS) entry which is preliminary data.</text>
</comment>
<feature type="region of interest" description="Disordered" evidence="1">
    <location>
        <begin position="54"/>
        <end position="80"/>
    </location>
</feature>
<protein>
    <submittedName>
        <fullName evidence="2">Uncharacterized protein</fullName>
    </submittedName>
</protein>